<dbReference type="InterPro" id="IPR000477">
    <property type="entry name" value="RT_dom"/>
</dbReference>
<evidence type="ECO:0000259" key="1">
    <source>
        <dbReference type="PROSITE" id="PS50878"/>
    </source>
</evidence>
<dbReference type="PANTHER" id="PTHR47027:SF20">
    <property type="entry name" value="REVERSE TRANSCRIPTASE-LIKE PROTEIN WITH RNA-DIRECTED DNA POLYMERASE DOMAIN"/>
    <property type="match status" value="1"/>
</dbReference>
<feature type="domain" description="Reverse transcriptase" evidence="1">
    <location>
        <begin position="1"/>
        <end position="122"/>
    </location>
</feature>
<comment type="caution">
    <text evidence="2">The sequence shown here is derived from an EMBL/GenBank/DDBJ whole genome shotgun (WGS) entry which is preliminary data.</text>
</comment>
<dbReference type="OrthoDB" id="5865326at2759"/>
<dbReference type="InterPro" id="IPR043502">
    <property type="entry name" value="DNA/RNA_pol_sf"/>
</dbReference>
<dbReference type="STRING" id="53326.A0A016S251"/>
<organism evidence="2 3">
    <name type="scientific">Ancylostoma ceylanicum</name>
    <dbReference type="NCBI Taxonomy" id="53326"/>
    <lineage>
        <taxon>Eukaryota</taxon>
        <taxon>Metazoa</taxon>
        <taxon>Ecdysozoa</taxon>
        <taxon>Nematoda</taxon>
        <taxon>Chromadorea</taxon>
        <taxon>Rhabditida</taxon>
        <taxon>Rhabditina</taxon>
        <taxon>Rhabditomorpha</taxon>
        <taxon>Strongyloidea</taxon>
        <taxon>Ancylostomatidae</taxon>
        <taxon>Ancylostomatinae</taxon>
        <taxon>Ancylostoma</taxon>
    </lineage>
</organism>
<dbReference type="Proteomes" id="UP000024635">
    <property type="component" value="Unassembled WGS sequence"/>
</dbReference>
<evidence type="ECO:0000313" key="2">
    <source>
        <dbReference type="EMBL" id="EYB84735.1"/>
    </source>
</evidence>
<reference evidence="3" key="1">
    <citation type="journal article" date="2015" name="Nat. Genet.">
        <title>The genome and transcriptome of the zoonotic hookworm Ancylostoma ceylanicum identify infection-specific gene families.</title>
        <authorList>
            <person name="Schwarz E.M."/>
            <person name="Hu Y."/>
            <person name="Antoshechkin I."/>
            <person name="Miller M.M."/>
            <person name="Sternberg P.W."/>
            <person name="Aroian R.V."/>
        </authorList>
    </citation>
    <scope>NUCLEOTIDE SEQUENCE</scope>
    <source>
        <strain evidence="3">HY135</strain>
    </source>
</reference>
<dbReference type="InterPro" id="IPR043128">
    <property type="entry name" value="Rev_trsase/Diguanyl_cyclase"/>
</dbReference>
<accession>A0A016S251</accession>
<name>A0A016S251_9BILA</name>
<dbReference type="EMBL" id="JARK01001647">
    <property type="protein sequence ID" value="EYB84735.1"/>
    <property type="molecule type" value="Genomic_DNA"/>
</dbReference>
<sequence>MSESFSISTGVQQGCVISPLLFNTVVDAIMRSVMKNRIGVEFGRGQFITDLMYADDIAIFANDEDEAMSILHDISMISKAYGPTINAEKTKVLTTDGTLVSVLLNGVELEQVQHFKYLGSILQQKKVTSSMEILNRIDAASTAFGSLTWCLWRKLNITVSTKMRIYRALMLPILLYGAESWTNLQSDAQKLETFLMRCLRRILGITLRNRIRNEEIRRRCNKQRTIASVIRKRRLKWFGHVCRMELSRLPHKLLWRIRPTEWKIERRAPKKTWLKQVEKDLLF</sequence>
<protein>
    <recommendedName>
        <fullName evidence="1">Reverse transcriptase domain-containing protein</fullName>
    </recommendedName>
</protein>
<proteinExistence type="predicted"/>
<dbReference type="PANTHER" id="PTHR47027">
    <property type="entry name" value="REVERSE TRANSCRIPTASE DOMAIN-CONTAINING PROTEIN"/>
    <property type="match status" value="1"/>
</dbReference>
<keyword evidence="3" id="KW-1185">Reference proteome</keyword>
<dbReference type="Pfam" id="PF00078">
    <property type="entry name" value="RVT_1"/>
    <property type="match status" value="1"/>
</dbReference>
<gene>
    <name evidence="2" type="primary">Acey_s0311.g2149</name>
    <name evidence="2" type="ORF">Y032_0311g2149</name>
</gene>
<dbReference type="SUPFAM" id="SSF56672">
    <property type="entry name" value="DNA/RNA polymerases"/>
    <property type="match status" value="1"/>
</dbReference>
<dbReference type="Gene3D" id="3.30.70.270">
    <property type="match status" value="1"/>
</dbReference>
<dbReference type="PROSITE" id="PS50878">
    <property type="entry name" value="RT_POL"/>
    <property type="match status" value="1"/>
</dbReference>
<evidence type="ECO:0000313" key="3">
    <source>
        <dbReference type="Proteomes" id="UP000024635"/>
    </source>
</evidence>
<dbReference type="AlphaFoldDB" id="A0A016S251"/>